<name>A0A4U6D6J8_9BACT</name>
<proteinExistence type="predicted"/>
<sequence length="61" mass="6838">MGIREMVLEQAKNEGIEQGIDIAKEEIVKNLLLVERFTAAEISNFAGVPEKLVIKVRKSLK</sequence>
<evidence type="ECO:0000313" key="2">
    <source>
        <dbReference type="Proteomes" id="UP000304900"/>
    </source>
</evidence>
<protein>
    <submittedName>
        <fullName evidence="1">Uncharacterized protein</fullName>
    </submittedName>
</protein>
<organism evidence="1 2">
    <name type="scientific">Dyadobacter frigoris</name>
    <dbReference type="NCBI Taxonomy" id="2576211"/>
    <lineage>
        <taxon>Bacteria</taxon>
        <taxon>Pseudomonadati</taxon>
        <taxon>Bacteroidota</taxon>
        <taxon>Cytophagia</taxon>
        <taxon>Cytophagales</taxon>
        <taxon>Spirosomataceae</taxon>
        <taxon>Dyadobacter</taxon>
    </lineage>
</organism>
<accession>A0A4U6D6J8</accession>
<reference evidence="1 2" key="1">
    <citation type="submission" date="2019-05" db="EMBL/GenBank/DDBJ databases">
        <title>Dyadobacter AR-3-8 sp. nov., isolated from arctic soil.</title>
        <authorList>
            <person name="Chaudhary D.K."/>
        </authorList>
    </citation>
    <scope>NUCLEOTIDE SEQUENCE [LARGE SCALE GENOMIC DNA]</scope>
    <source>
        <strain evidence="1 2">AR-3-8</strain>
    </source>
</reference>
<evidence type="ECO:0000313" key="1">
    <source>
        <dbReference type="EMBL" id="TKT89714.1"/>
    </source>
</evidence>
<keyword evidence="2" id="KW-1185">Reference proteome</keyword>
<dbReference type="EMBL" id="SZVO01000011">
    <property type="protein sequence ID" value="TKT89714.1"/>
    <property type="molecule type" value="Genomic_DNA"/>
</dbReference>
<gene>
    <name evidence="1" type="ORF">FDK13_22960</name>
</gene>
<dbReference type="RefSeq" id="WP_137342346.1">
    <property type="nucleotide sequence ID" value="NZ_BSQH01000009.1"/>
</dbReference>
<comment type="caution">
    <text evidence="1">The sequence shown here is derived from an EMBL/GenBank/DDBJ whole genome shotgun (WGS) entry which is preliminary data.</text>
</comment>
<dbReference type="Proteomes" id="UP000304900">
    <property type="component" value="Unassembled WGS sequence"/>
</dbReference>
<dbReference type="OrthoDB" id="9803508at2"/>
<dbReference type="AlphaFoldDB" id="A0A4U6D6J8"/>